<dbReference type="KEGG" id="kng:KNAG_0I02490"/>
<sequence>MFETGIPKTMRAVVIEGDKAVVKDGVPVPLLDDGFMLIKVCAVAVNPMDWKHVEFKMGSEGAILGCDVAGQVLSIGSSVSATDFRVGDYVCSFIHGGSTKRHMNGAFAEYAAVDASLTYCLPQGIKAAPNSEDSLPEGPVDTVEGAASLPVGLTTSGGVLVHELRLALDWEPEKPQKDTPLLVWGGATSVGQVLIQVAKKLHGFTKIIAVASKKHEKQLREYGADEVYDYHDKDVVQQIQERHNDIQVLVDVVSSEQTIQQVYRCASRDKPATVVQLEFLNIEQIHPEDRRDDVKIIGTLIYLSAGWDVPIGPYHFPPNPQYRKEMISFVKFIDEKVKSGEIHHIPVKINRNGLEDIPALMEQIKQGKNSGEKFVTVLE</sequence>
<dbReference type="InterPro" id="IPR011032">
    <property type="entry name" value="GroES-like_sf"/>
</dbReference>
<dbReference type="RefSeq" id="XP_022466280.1">
    <property type="nucleotide sequence ID" value="XM_022609934.1"/>
</dbReference>
<feature type="domain" description="Enoyl reductase (ER)" evidence="1">
    <location>
        <begin position="17"/>
        <end position="376"/>
    </location>
</feature>
<dbReference type="InterPro" id="IPR020843">
    <property type="entry name" value="ER"/>
</dbReference>
<dbReference type="SUPFAM" id="SSF51735">
    <property type="entry name" value="NAD(P)-binding Rossmann-fold domains"/>
    <property type="match status" value="1"/>
</dbReference>
<dbReference type="OrthoDB" id="9992527at2759"/>
<dbReference type="InterPro" id="IPR013154">
    <property type="entry name" value="ADH-like_N"/>
</dbReference>
<dbReference type="AlphaFoldDB" id="J7RAZ1"/>
<dbReference type="STRING" id="1071383.J7RAZ1"/>
<proteinExistence type="predicted"/>
<evidence type="ECO:0000313" key="2">
    <source>
        <dbReference type="EMBL" id="CCK72035.1"/>
    </source>
</evidence>
<organism evidence="2 3">
    <name type="scientific">Huiozyma naganishii (strain ATCC MYA-139 / BCRC 22969 / CBS 8797 / KCTC 17520 / NBRC 10181 / NCYC 3082 / Yp74L-3)</name>
    <name type="common">Yeast</name>
    <name type="synonym">Kazachstania naganishii</name>
    <dbReference type="NCBI Taxonomy" id="1071383"/>
    <lineage>
        <taxon>Eukaryota</taxon>
        <taxon>Fungi</taxon>
        <taxon>Dikarya</taxon>
        <taxon>Ascomycota</taxon>
        <taxon>Saccharomycotina</taxon>
        <taxon>Saccharomycetes</taxon>
        <taxon>Saccharomycetales</taxon>
        <taxon>Saccharomycetaceae</taxon>
        <taxon>Huiozyma</taxon>
    </lineage>
</organism>
<dbReference type="Pfam" id="PF00107">
    <property type="entry name" value="ADH_zinc_N"/>
    <property type="match status" value="1"/>
</dbReference>
<dbReference type="PANTHER" id="PTHR45348">
    <property type="entry name" value="HYPOTHETICAL OXIDOREDUCTASE (EUROFUNG)"/>
    <property type="match status" value="1"/>
</dbReference>
<reference evidence="2 3" key="1">
    <citation type="journal article" date="2011" name="Proc. Natl. Acad. Sci. U.S.A.">
        <title>Evolutionary erosion of yeast sex chromosomes by mating-type switching accidents.</title>
        <authorList>
            <person name="Gordon J.L."/>
            <person name="Armisen D."/>
            <person name="Proux-Wera E."/>
            <person name="Oheigeartaigh S.S."/>
            <person name="Byrne K.P."/>
            <person name="Wolfe K.H."/>
        </authorList>
    </citation>
    <scope>NUCLEOTIDE SEQUENCE [LARGE SCALE GENOMIC DNA]</scope>
    <source>
        <strain evidence="3">ATCC MYA-139 / BCRC 22969 / CBS 8797 / CCRC 22969 / KCTC 17520 / NBRC 10181 / NCYC 3082</strain>
    </source>
</reference>
<dbReference type="OMA" id="GPKFEAK"/>
<dbReference type="PANTHER" id="PTHR45348:SF2">
    <property type="entry name" value="ZINC-TYPE ALCOHOL DEHYDROGENASE-LIKE PROTEIN C2E1P3.01"/>
    <property type="match status" value="1"/>
</dbReference>
<dbReference type="InterPro" id="IPR047122">
    <property type="entry name" value="Trans-enoyl_RdTase-like"/>
</dbReference>
<dbReference type="Gene3D" id="3.40.50.720">
    <property type="entry name" value="NAD(P)-binding Rossmann-like Domain"/>
    <property type="match status" value="1"/>
</dbReference>
<dbReference type="SMART" id="SM00829">
    <property type="entry name" value="PKS_ER"/>
    <property type="match status" value="1"/>
</dbReference>
<dbReference type="EMBL" id="HE978322">
    <property type="protein sequence ID" value="CCK72035.1"/>
    <property type="molecule type" value="Genomic_DNA"/>
</dbReference>
<dbReference type="GO" id="GO:0016651">
    <property type="term" value="F:oxidoreductase activity, acting on NAD(P)H"/>
    <property type="evidence" value="ECO:0007669"/>
    <property type="project" value="InterPro"/>
</dbReference>
<reference evidence="3" key="2">
    <citation type="submission" date="2012-08" db="EMBL/GenBank/DDBJ databases">
        <title>Genome sequence of Kazachstania naganishii.</title>
        <authorList>
            <person name="Gordon J.L."/>
            <person name="Armisen D."/>
            <person name="Proux-Wera E."/>
            <person name="OhEigeartaigh S.S."/>
            <person name="Byrne K.P."/>
            <person name="Wolfe K.H."/>
        </authorList>
    </citation>
    <scope>NUCLEOTIDE SEQUENCE [LARGE SCALE GENOMIC DNA]</scope>
    <source>
        <strain evidence="3">ATCC MYA-139 / BCRC 22969 / CBS 8797 / CCRC 22969 / KCTC 17520 / NBRC 10181 / NCYC 3082</strain>
    </source>
</reference>
<dbReference type="Proteomes" id="UP000006310">
    <property type="component" value="Chromosome 9"/>
</dbReference>
<gene>
    <name evidence="2" type="primary">KNAG0I02490</name>
    <name evidence="2" type="ordered locus">KNAG_0I02490</name>
</gene>
<keyword evidence="3" id="KW-1185">Reference proteome</keyword>
<name>J7RAZ1_HUIN7</name>
<dbReference type="Pfam" id="PF08240">
    <property type="entry name" value="ADH_N"/>
    <property type="match status" value="1"/>
</dbReference>
<protein>
    <recommendedName>
        <fullName evidence="1">Enoyl reductase (ER) domain-containing protein</fullName>
    </recommendedName>
</protein>
<dbReference type="InterPro" id="IPR013149">
    <property type="entry name" value="ADH-like_C"/>
</dbReference>
<dbReference type="eggNOG" id="KOG1198">
    <property type="taxonomic scope" value="Eukaryota"/>
</dbReference>
<dbReference type="HOGENOM" id="CLU_026673_16_1_1"/>
<dbReference type="CDD" id="cd08249">
    <property type="entry name" value="enoyl_reductase_like"/>
    <property type="match status" value="1"/>
</dbReference>
<evidence type="ECO:0000259" key="1">
    <source>
        <dbReference type="SMART" id="SM00829"/>
    </source>
</evidence>
<dbReference type="Gene3D" id="3.90.180.10">
    <property type="entry name" value="Medium-chain alcohol dehydrogenases, catalytic domain"/>
    <property type="match status" value="1"/>
</dbReference>
<dbReference type="GeneID" id="34527778"/>
<evidence type="ECO:0000313" key="3">
    <source>
        <dbReference type="Proteomes" id="UP000006310"/>
    </source>
</evidence>
<accession>J7RAZ1</accession>
<dbReference type="SUPFAM" id="SSF50129">
    <property type="entry name" value="GroES-like"/>
    <property type="match status" value="1"/>
</dbReference>
<dbReference type="InterPro" id="IPR036291">
    <property type="entry name" value="NAD(P)-bd_dom_sf"/>
</dbReference>